<name>A0ABQ4EZR2_9ACTN</name>
<accession>A0ABQ4EZR2</accession>
<dbReference type="Proteomes" id="UP000621500">
    <property type="component" value="Unassembled WGS sequence"/>
</dbReference>
<organism evidence="1 2">
    <name type="scientific">Plantactinospora mayteni</name>
    <dbReference type="NCBI Taxonomy" id="566021"/>
    <lineage>
        <taxon>Bacteria</taxon>
        <taxon>Bacillati</taxon>
        <taxon>Actinomycetota</taxon>
        <taxon>Actinomycetes</taxon>
        <taxon>Micromonosporales</taxon>
        <taxon>Micromonosporaceae</taxon>
        <taxon>Plantactinospora</taxon>
    </lineage>
</organism>
<gene>
    <name evidence="1" type="ORF">Pma05_67300</name>
</gene>
<comment type="caution">
    <text evidence="1">The sequence shown here is derived from an EMBL/GenBank/DDBJ whole genome shotgun (WGS) entry which is preliminary data.</text>
</comment>
<reference evidence="1 2" key="1">
    <citation type="submission" date="2021-01" db="EMBL/GenBank/DDBJ databases">
        <title>Whole genome shotgun sequence of Plantactinospora mayteni NBRC 109088.</title>
        <authorList>
            <person name="Komaki H."/>
            <person name="Tamura T."/>
        </authorList>
    </citation>
    <scope>NUCLEOTIDE SEQUENCE [LARGE SCALE GENOMIC DNA]</scope>
    <source>
        <strain evidence="1 2">NBRC 109088</strain>
    </source>
</reference>
<evidence type="ECO:0008006" key="3">
    <source>
        <dbReference type="Google" id="ProtNLM"/>
    </source>
</evidence>
<evidence type="ECO:0000313" key="1">
    <source>
        <dbReference type="EMBL" id="GIH00158.1"/>
    </source>
</evidence>
<sequence length="80" mass="8752">MSGGIAGDWSPALEYATARTARQVHGRGGRCLNCIRRGCPVDAWAAEVLRRERVVRILLSGLLPEDATVDDIRAALEHVR</sequence>
<dbReference type="EMBL" id="BONX01000050">
    <property type="protein sequence ID" value="GIH00158.1"/>
    <property type="molecule type" value="Genomic_DNA"/>
</dbReference>
<evidence type="ECO:0000313" key="2">
    <source>
        <dbReference type="Proteomes" id="UP000621500"/>
    </source>
</evidence>
<keyword evidence="2" id="KW-1185">Reference proteome</keyword>
<proteinExistence type="predicted"/>
<protein>
    <recommendedName>
        <fullName evidence="3">4Fe-4S Wbl-type domain-containing protein</fullName>
    </recommendedName>
</protein>